<protein>
    <submittedName>
        <fullName evidence="1">Uncharacterized protein</fullName>
    </submittedName>
</protein>
<evidence type="ECO:0000313" key="1">
    <source>
        <dbReference type="EMBL" id="KAL1520829.1"/>
    </source>
</evidence>
<keyword evidence="2" id="KW-1185">Reference proteome</keyword>
<dbReference type="EMBL" id="JBGBPQ010000008">
    <property type="protein sequence ID" value="KAL1520829.1"/>
    <property type="molecule type" value="Genomic_DNA"/>
</dbReference>
<reference evidence="1 2" key="1">
    <citation type="journal article" date="2024" name="Science">
        <title>Giant polyketide synthase enzymes in the biosynthesis of giant marine polyether toxins.</title>
        <authorList>
            <person name="Fallon T.R."/>
            <person name="Shende V.V."/>
            <person name="Wierzbicki I.H."/>
            <person name="Pendleton A.L."/>
            <person name="Watervoot N.F."/>
            <person name="Auber R.P."/>
            <person name="Gonzalez D.J."/>
            <person name="Wisecaver J.H."/>
            <person name="Moore B.S."/>
        </authorList>
    </citation>
    <scope>NUCLEOTIDE SEQUENCE [LARGE SCALE GENOMIC DNA]</scope>
    <source>
        <strain evidence="1 2">12B1</strain>
    </source>
</reference>
<dbReference type="Proteomes" id="UP001515480">
    <property type="component" value="Unassembled WGS sequence"/>
</dbReference>
<name>A0AB34JG20_PRYPA</name>
<gene>
    <name evidence="1" type="ORF">AB1Y20_022391</name>
</gene>
<organism evidence="1 2">
    <name type="scientific">Prymnesium parvum</name>
    <name type="common">Toxic golden alga</name>
    <dbReference type="NCBI Taxonomy" id="97485"/>
    <lineage>
        <taxon>Eukaryota</taxon>
        <taxon>Haptista</taxon>
        <taxon>Haptophyta</taxon>
        <taxon>Prymnesiophyceae</taxon>
        <taxon>Prymnesiales</taxon>
        <taxon>Prymnesiaceae</taxon>
        <taxon>Prymnesium</taxon>
    </lineage>
</organism>
<evidence type="ECO:0000313" key="2">
    <source>
        <dbReference type="Proteomes" id="UP001515480"/>
    </source>
</evidence>
<comment type="caution">
    <text evidence="1">The sequence shown here is derived from an EMBL/GenBank/DDBJ whole genome shotgun (WGS) entry which is preliminary data.</text>
</comment>
<sequence length="81" mass="8752">MVAEMEVEGAAVEGVGREEALDIHSPLRPCLNHTQTPAAGVQLAHRHRKCRRKRIGRSCHIAWGCSAAVRPEATAAVEGED</sequence>
<dbReference type="AlphaFoldDB" id="A0AB34JG20"/>
<accession>A0AB34JG20</accession>
<proteinExistence type="predicted"/>